<evidence type="ECO:0000313" key="4">
    <source>
        <dbReference type="RefSeq" id="XP_002731499.2"/>
    </source>
</evidence>
<dbReference type="InterPro" id="IPR036249">
    <property type="entry name" value="Thioredoxin-like_sf"/>
</dbReference>
<feature type="domain" description="GST C-terminal" evidence="2">
    <location>
        <begin position="100"/>
        <end position="224"/>
    </location>
</feature>
<proteinExistence type="predicted"/>
<dbReference type="SFLD" id="SFLDS00019">
    <property type="entry name" value="Glutathione_Transferase_(cytos"/>
    <property type="match status" value="1"/>
</dbReference>
<dbReference type="InterPro" id="IPR004046">
    <property type="entry name" value="GST_C"/>
</dbReference>
<dbReference type="InterPro" id="IPR040079">
    <property type="entry name" value="Glutathione_S-Trfase"/>
</dbReference>
<dbReference type="CDD" id="cd03039">
    <property type="entry name" value="GST_N_Sigma_like"/>
    <property type="match status" value="1"/>
</dbReference>
<dbReference type="Gene3D" id="1.20.1050.130">
    <property type="match status" value="1"/>
</dbReference>
<dbReference type="PROSITE" id="PS50404">
    <property type="entry name" value="GST_NTER"/>
    <property type="match status" value="1"/>
</dbReference>
<evidence type="ECO:0000259" key="2">
    <source>
        <dbReference type="PROSITE" id="PS50405"/>
    </source>
</evidence>
<dbReference type="Proteomes" id="UP000694865">
    <property type="component" value="Unplaced"/>
</dbReference>
<dbReference type="CDD" id="cd03192">
    <property type="entry name" value="GST_C_Sigma_like"/>
    <property type="match status" value="1"/>
</dbReference>
<dbReference type="RefSeq" id="XP_002731499.2">
    <property type="nucleotide sequence ID" value="XM_002731453.2"/>
</dbReference>
<dbReference type="Pfam" id="PF14497">
    <property type="entry name" value="GST_C_3"/>
    <property type="match status" value="1"/>
</dbReference>
<name>A0ABM0GJY2_SACKO</name>
<protein>
    <submittedName>
        <fullName evidence="4">Hematopoietic prostaglandin D synthase-like</fullName>
    </submittedName>
</protein>
<dbReference type="PANTHER" id="PTHR11571:SF150">
    <property type="entry name" value="GLUTATHIONE S-TRANSFERASE"/>
    <property type="match status" value="1"/>
</dbReference>
<reference evidence="4" key="1">
    <citation type="submission" date="2025-08" db="UniProtKB">
        <authorList>
            <consortium name="RefSeq"/>
        </authorList>
    </citation>
    <scope>IDENTIFICATION</scope>
    <source>
        <tissue evidence="4">Testes</tissue>
    </source>
</reference>
<accession>A0ABM0GJY2</accession>
<dbReference type="SFLD" id="SFLDG01205">
    <property type="entry name" value="AMPS.1"/>
    <property type="match status" value="1"/>
</dbReference>
<dbReference type="SFLD" id="SFLDG00363">
    <property type="entry name" value="AMPS_(cytGST):_Alpha-__Mu-__Pi"/>
    <property type="match status" value="1"/>
</dbReference>
<gene>
    <name evidence="4" type="primary">LOC100376457</name>
</gene>
<dbReference type="SUPFAM" id="SSF52833">
    <property type="entry name" value="Thioredoxin-like"/>
    <property type="match status" value="1"/>
</dbReference>
<feature type="domain" description="GST N-terminal" evidence="1">
    <location>
        <begin position="19"/>
        <end position="98"/>
    </location>
</feature>
<sequence length="224" mass="25447">MKSCPSIASTTIERSEAMPSYKLYYFNARGRAEHSRLLFAMAGVEYQDVRYTREQWPVEKASGRFPFGQLPCLHVNGVMLAQSNAIARYLANEFGMAGKNNLEKAKVDMIVDAIDDLAQAMVKFFHEKDEQKKAEAKDEFKTKTVPILYGALERLLIANDGGDGFFVGEEPTLADFAFVTNGDYVKKFNPEVLDNYPKLKALQERVFELPRIAEWVKKRPVTEM</sequence>
<dbReference type="InterPro" id="IPR004045">
    <property type="entry name" value="Glutathione_S-Trfase_N"/>
</dbReference>
<dbReference type="InterPro" id="IPR036282">
    <property type="entry name" value="Glutathione-S-Trfase_C_sf"/>
</dbReference>
<dbReference type="Pfam" id="PF02798">
    <property type="entry name" value="GST_N"/>
    <property type="match status" value="1"/>
</dbReference>
<dbReference type="SUPFAM" id="SSF47616">
    <property type="entry name" value="GST C-terminal domain-like"/>
    <property type="match status" value="1"/>
</dbReference>
<dbReference type="PANTHER" id="PTHR11571">
    <property type="entry name" value="GLUTATHIONE S-TRANSFERASE"/>
    <property type="match status" value="1"/>
</dbReference>
<keyword evidence="3" id="KW-1185">Reference proteome</keyword>
<evidence type="ECO:0000259" key="1">
    <source>
        <dbReference type="PROSITE" id="PS50404"/>
    </source>
</evidence>
<dbReference type="InterPro" id="IPR010987">
    <property type="entry name" value="Glutathione-S-Trfase_C-like"/>
</dbReference>
<evidence type="ECO:0000313" key="3">
    <source>
        <dbReference type="Proteomes" id="UP000694865"/>
    </source>
</evidence>
<dbReference type="InterPro" id="IPR050213">
    <property type="entry name" value="GST_superfamily"/>
</dbReference>
<organism evidence="3 4">
    <name type="scientific">Saccoglossus kowalevskii</name>
    <name type="common">Acorn worm</name>
    <dbReference type="NCBI Taxonomy" id="10224"/>
    <lineage>
        <taxon>Eukaryota</taxon>
        <taxon>Metazoa</taxon>
        <taxon>Hemichordata</taxon>
        <taxon>Enteropneusta</taxon>
        <taxon>Harrimaniidae</taxon>
        <taxon>Saccoglossus</taxon>
    </lineage>
</organism>
<dbReference type="PROSITE" id="PS50405">
    <property type="entry name" value="GST_CTER"/>
    <property type="match status" value="1"/>
</dbReference>
<dbReference type="GeneID" id="100376457"/>